<evidence type="ECO:0000313" key="2">
    <source>
        <dbReference type="Proteomes" id="UP000316649"/>
    </source>
</evidence>
<dbReference type="RefSeq" id="WP_144357052.1">
    <property type="nucleotide sequence ID" value="NZ_VMNH01000002.1"/>
</dbReference>
<reference evidence="1 2" key="1">
    <citation type="submission" date="2019-07" db="EMBL/GenBank/DDBJ databases">
        <title>The pathways for chlorine oxyanion respiration interact through the shared metabolite chlorate.</title>
        <authorList>
            <person name="Barnum T.P."/>
            <person name="Cheng Y."/>
            <person name="Hill K.A."/>
            <person name="Lucas L.N."/>
            <person name="Carlson H.K."/>
            <person name="Coates J.D."/>
        </authorList>
    </citation>
    <scope>NUCLEOTIDE SEQUENCE [LARGE SCALE GENOMIC DNA]</scope>
    <source>
        <strain evidence="1 2">BK-1</strain>
    </source>
</reference>
<accession>A0A557SMQ4</accession>
<dbReference type="EMBL" id="VMNH01000002">
    <property type="protein sequence ID" value="TVO78694.1"/>
    <property type="molecule type" value="Genomic_DNA"/>
</dbReference>
<evidence type="ECO:0000313" key="1">
    <source>
        <dbReference type="EMBL" id="TVO78694.1"/>
    </source>
</evidence>
<keyword evidence="2" id="KW-1185">Reference proteome</keyword>
<comment type="caution">
    <text evidence="1">The sequence shown here is derived from an EMBL/GenBank/DDBJ whole genome shotgun (WGS) entry which is preliminary data.</text>
</comment>
<dbReference type="AlphaFoldDB" id="A0A557SMQ4"/>
<proteinExistence type="predicted"/>
<dbReference type="Proteomes" id="UP000316649">
    <property type="component" value="Unassembled WGS sequence"/>
</dbReference>
<organism evidence="1 2">
    <name type="scientific">Sedimenticola selenatireducens</name>
    <dbReference type="NCBI Taxonomy" id="191960"/>
    <lineage>
        <taxon>Bacteria</taxon>
        <taxon>Pseudomonadati</taxon>
        <taxon>Pseudomonadota</taxon>
        <taxon>Gammaproteobacteria</taxon>
        <taxon>Chromatiales</taxon>
        <taxon>Sedimenticolaceae</taxon>
        <taxon>Sedimenticola</taxon>
    </lineage>
</organism>
<name>A0A557SMQ4_9GAMM</name>
<sequence length="77" mass="8619">MKGKYHPNPAINQGFHYQQELESRLSDLKSAPESDYHLDALLKSIIQFREALKAGTAVVPGARIFSQSYTRRSGRAA</sequence>
<gene>
    <name evidence="1" type="ORF">FHP88_00595</name>
</gene>
<protein>
    <submittedName>
        <fullName evidence="1">Uncharacterized protein</fullName>
    </submittedName>
</protein>